<dbReference type="CDD" id="cd02947">
    <property type="entry name" value="TRX_family"/>
    <property type="match status" value="1"/>
</dbReference>
<dbReference type="InterPro" id="IPR005746">
    <property type="entry name" value="Thioredoxin"/>
</dbReference>
<protein>
    <recommendedName>
        <fullName evidence="6 7">Thioredoxin</fullName>
    </recommendedName>
</protein>
<dbReference type="Proteomes" id="UP000034325">
    <property type="component" value="Unassembled WGS sequence"/>
</dbReference>
<keyword evidence="5 9" id="KW-0676">Redox-active center</keyword>
<feature type="site" description="Deprotonates C-terminal active site Cys" evidence="8">
    <location>
        <position position="25"/>
    </location>
</feature>
<comment type="caution">
    <text evidence="11">The sequence shown here is derived from an EMBL/GenBank/DDBJ whole genome shotgun (WGS) entry which is preliminary data.</text>
</comment>
<keyword evidence="2" id="KW-0813">Transport</keyword>
<evidence type="ECO:0000313" key="12">
    <source>
        <dbReference type="Proteomes" id="UP000034325"/>
    </source>
</evidence>
<organism evidence="11 12">
    <name type="scientific">Candidatus Woesebacteria bacterium GW2011_GWA1_39_12</name>
    <dbReference type="NCBI Taxonomy" id="1618549"/>
    <lineage>
        <taxon>Bacteria</taxon>
        <taxon>Candidatus Woeseibacteriota</taxon>
    </lineage>
</organism>
<evidence type="ECO:0000256" key="2">
    <source>
        <dbReference type="ARBA" id="ARBA00022448"/>
    </source>
</evidence>
<evidence type="ECO:0000313" key="11">
    <source>
        <dbReference type="EMBL" id="KKQ98263.1"/>
    </source>
</evidence>
<dbReference type="PATRIC" id="fig|1618549.4.peg.452"/>
<proteinExistence type="inferred from homology"/>
<gene>
    <name evidence="11" type="ORF">UT23_C0004G0102</name>
</gene>
<feature type="domain" description="Thioredoxin" evidence="10">
    <location>
        <begin position="1"/>
        <end position="107"/>
    </location>
</feature>
<feature type="active site" description="Nucleophile" evidence="8">
    <location>
        <position position="31"/>
    </location>
</feature>
<feature type="site" description="Contributes to redox potential value" evidence="8">
    <location>
        <position position="32"/>
    </location>
</feature>
<evidence type="ECO:0000259" key="10">
    <source>
        <dbReference type="PROSITE" id="PS51352"/>
    </source>
</evidence>
<keyword evidence="4 9" id="KW-1015">Disulfide bond</keyword>
<reference evidence="11 12" key="1">
    <citation type="journal article" date="2015" name="Nature">
        <title>rRNA introns, odd ribosomes, and small enigmatic genomes across a large radiation of phyla.</title>
        <authorList>
            <person name="Brown C.T."/>
            <person name="Hug L.A."/>
            <person name="Thomas B.C."/>
            <person name="Sharon I."/>
            <person name="Castelle C.J."/>
            <person name="Singh A."/>
            <person name="Wilkins M.J."/>
            <person name="Williams K.H."/>
            <person name="Banfield J.F."/>
        </authorList>
    </citation>
    <scope>NUCLEOTIDE SEQUENCE [LARGE SCALE GENOMIC DNA]</scope>
</reference>
<dbReference type="PROSITE" id="PS51352">
    <property type="entry name" value="THIOREDOXIN_2"/>
    <property type="match status" value="1"/>
</dbReference>
<dbReference type="EMBL" id="LBWA01000004">
    <property type="protein sequence ID" value="KKQ98263.1"/>
    <property type="molecule type" value="Genomic_DNA"/>
</dbReference>
<evidence type="ECO:0000256" key="5">
    <source>
        <dbReference type="ARBA" id="ARBA00023284"/>
    </source>
</evidence>
<feature type="disulfide bond" description="Redox-active" evidence="9">
    <location>
        <begin position="31"/>
        <end position="34"/>
    </location>
</feature>
<feature type="site" description="Contributes to redox potential value" evidence="8">
    <location>
        <position position="33"/>
    </location>
</feature>
<sequence>MATLDVSDSEFEEKVLKSQIPVLVDFWAVWCGPCKMAEPVLNELSDEYKDKLVIMKLNVDENQGSTLKYQVMSIPTTILFKGSQEVGRQIGFAGKNAYEDLIKKGVN</sequence>
<dbReference type="AlphaFoldDB" id="A0A0G0M246"/>
<dbReference type="InterPro" id="IPR036249">
    <property type="entry name" value="Thioredoxin-like_sf"/>
</dbReference>
<evidence type="ECO:0000256" key="4">
    <source>
        <dbReference type="ARBA" id="ARBA00023157"/>
    </source>
</evidence>
<dbReference type="PRINTS" id="PR00421">
    <property type="entry name" value="THIOREDOXIN"/>
</dbReference>
<evidence type="ECO:0000256" key="7">
    <source>
        <dbReference type="PIRNR" id="PIRNR000077"/>
    </source>
</evidence>
<dbReference type="NCBIfam" id="TIGR01068">
    <property type="entry name" value="thioredoxin"/>
    <property type="match status" value="1"/>
</dbReference>
<feature type="active site" description="Nucleophile" evidence="8">
    <location>
        <position position="34"/>
    </location>
</feature>
<keyword evidence="3" id="KW-0249">Electron transport</keyword>
<evidence type="ECO:0000256" key="9">
    <source>
        <dbReference type="PIRSR" id="PIRSR000077-4"/>
    </source>
</evidence>
<comment type="similarity">
    <text evidence="1 7">Belongs to the thioredoxin family.</text>
</comment>
<evidence type="ECO:0000256" key="1">
    <source>
        <dbReference type="ARBA" id="ARBA00008987"/>
    </source>
</evidence>
<dbReference type="PANTHER" id="PTHR45663:SF11">
    <property type="entry name" value="GEO12009P1"/>
    <property type="match status" value="1"/>
</dbReference>
<dbReference type="GO" id="GO:0015035">
    <property type="term" value="F:protein-disulfide reductase activity"/>
    <property type="evidence" value="ECO:0007669"/>
    <property type="project" value="UniProtKB-UniRule"/>
</dbReference>
<name>A0A0G0M246_9BACT</name>
<dbReference type="PANTHER" id="PTHR45663">
    <property type="entry name" value="GEO12009P1"/>
    <property type="match status" value="1"/>
</dbReference>
<dbReference type="SUPFAM" id="SSF52833">
    <property type="entry name" value="Thioredoxin-like"/>
    <property type="match status" value="1"/>
</dbReference>
<dbReference type="GO" id="GO:0005829">
    <property type="term" value="C:cytosol"/>
    <property type="evidence" value="ECO:0007669"/>
    <property type="project" value="TreeGrafter"/>
</dbReference>
<dbReference type="Pfam" id="PF00085">
    <property type="entry name" value="Thioredoxin"/>
    <property type="match status" value="1"/>
</dbReference>
<evidence type="ECO:0000256" key="3">
    <source>
        <dbReference type="ARBA" id="ARBA00022982"/>
    </source>
</evidence>
<dbReference type="Gene3D" id="3.40.30.10">
    <property type="entry name" value="Glutaredoxin"/>
    <property type="match status" value="1"/>
</dbReference>
<evidence type="ECO:0000256" key="6">
    <source>
        <dbReference type="NCBIfam" id="TIGR01068"/>
    </source>
</evidence>
<dbReference type="GO" id="GO:0045454">
    <property type="term" value="P:cell redox homeostasis"/>
    <property type="evidence" value="ECO:0007669"/>
    <property type="project" value="TreeGrafter"/>
</dbReference>
<dbReference type="FunFam" id="3.40.30.10:FF:000001">
    <property type="entry name" value="Thioredoxin"/>
    <property type="match status" value="1"/>
</dbReference>
<accession>A0A0G0M246</accession>
<dbReference type="InterPro" id="IPR013766">
    <property type="entry name" value="Thioredoxin_domain"/>
</dbReference>
<evidence type="ECO:0000256" key="8">
    <source>
        <dbReference type="PIRSR" id="PIRSR000077-1"/>
    </source>
</evidence>
<dbReference type="PIRSF" id="PIRSF000077">
    <property type="entry name" value="Thioredoxin"/>
    <property type="match status" value="1"/>
</dbReference>